<evidence type="ECO:0000313" key="1">
    <source>
        <dbReference type="EMBL" id="PSR71815.1"/>
    </source>
</evidence>
<name>A0A2R6NHF0_9APHY</name>
<dbReference type="Proteomes" id="UP000186601">
    <property type="component" value="Unassembled WGS sequence"/>
</dbReference>
<organism evidence="1 2">
    <name type="scientific">Hermanssonia centrifuga</name>
    <dbReference type="NCBI Taxonomy" id="98765"/>
    <lineage>
        <taxon>Eukaryota</taxon>
        <taxon>Fungi</taxon>
        <taxon>Dikarya</taxon>
        <taxon>Basidiomycota</taxon>
        <taxon>Agaricomycotina</taxon>
        <taxon>Agaricomycetes</taxon>
        <taxon>Polyporales</taxon>
        <taxon>Meruliaceae</taxon>
        <taxon>Hermanssonia</taxon>
    </lineage>
</organism>
<proteinExistence type="predicted"/>
<sequence>MSPFTTCETCISTSTGDPECRLGDNPLLPEKMVREALRMESNCTIGIGTKVNEENKTLGLHHERPWRFGYLICRSPFLRLGP</sequence>
<protein>
    <submittedName>
        <fullName evidence="1">Uncharacterized protein</fullName>
    </submittedName>
</protein>
<gene>
    <name evidence="1" type="ORF">PHLCEN_2v12316</name>
</gene>
<keyword evidence="2" id="KW-1185">Reference proteome</keyword>
<dbReference type="EMBL" id="MLYV02001242">
    <property type="protein sequence ID" value="PSR71815.1"/>
    <property type="molecule type" value="Genomic_DNA"/>
</dbReference>
<accession>A0A2R6NHF0</accession>
<comment type="caution">
    <text evidence="1">The sequence shown here is derived from an EMBL/GenBank/DDBJ whole genome shotgun (WGS) entry which is preliminary data.</text>
</comment>
<evidence type="ECO:0000313" key="2">
    <source>
        <dbReference type="Proteomes" id="UP000186601"/>
    </source>
</evidence>
<reference evidence="1 2" key="1">
    <citation type="submission" date="2018-02" db="EMBL/GenBank/DDBJ databases">
        <title>Genome sequence of the basidiomycete white-rot fungus Phlebia centrifuga.</title>
        <authorList>
            <person name="Granchi Z."/>
            <person name="Peng M."/>
            <person name="de Vries R.P."/>
            <person name="Hilden K."/>
            <person name="Makela M.R."/>
            <person name="Grigoriev I."/>
            <person name="Riley R."/>
        </authorList>
    </citation>
    <scope>NUCLEOTIDE SEQUENCE [LARGE SCALE GENOMIC DNA]</scope>
    <source>
        <strain evidence="1 2">FBCC195</strain>
    </source>
</reference>
<dbReference type="AlphaFoldDB" id="A0A2R6NHF0"/>